<dbReference type="EC" id="2.7.11.1" evidence="9"/>
<dbReference type="PANTHER" id="PTHR48012">
    <property type="entry name" value="STERILE20-LIKE KINASE, ISOFORM B-RELATED"/>
    <property type="match status" value="1"/>
</dbReference>
<sequence length="947" mass="105152">MAAAHSHHNANMLSSDISRRNPQDEYELIQKIGSGTYGDVYKAKRIQSNELAAIKVIKLEPSDDIQIIQQEIIMMRDCRHPNIIAYYGSYLRRDKLWICMEFCGGGSLQDIYQVTGPLTEVQIAYMCRETLKGLEYLHSMGKMHRDIKGANILLTEYGDVKLADFGVSAQITATINKRKSFIGTPYWMAPEVAAVERKGGYNQLCDIWACGITAIELAELQPPMFDLHPMRALFLMSKSGFKPPTLNNKDKWSPTFHNFIKTALTKNPKKRPTAERLLQHPFVQCEMSLRVAKELLQKYQSPNPQFYYYLDGDEESVAGVPQRIASKMTSRTNGVPAQNHTLKTGMTTNSTWNERSSSPETLPSDMSLLQYIDEELKLSGDAVVGGNGGGSSNISSSGGVAGGTNGLLDKHELDALPQAATKSAGDGFSHSNSPTANSGAGATGSRDNDGPSSSNSSHLYQNLLRSSSGETPAGSSSAGNNCDYRHENNQNGLEDSPRRHSSMDQLIGLLENMGKSSRTRSLSDGGTQDDDEAEKEAQPDLLNNTPPVPPKRSHKRRHTPPRPISNGLPPTPKVHMGACFSKIFNGCPLRVHCTASWIHPETRDQHLLIGAEEGIYNLNMNELHDAAIDQLFPRRTTWLYVIKDVLMSLSGKSCQLYRHDLVALHSKQTVRFSLHMNKIPERLVPRKFALTTKVPDTKSCTQCCVTRNPYNGYKYLCGATPSGIFLMQWYDPLNKFMLLKQCEWPAISIQGGGHGCVQNGHTPVFEMIITPELEYPIVCTGVRKAMNGCLKLELINMNSASWFHSEDLEYDAMATMVPRRDLLKVVRVHQVEKDAILVCYGNLIQVVTLQGNPKQHKKMVSQLNFDFNVDSIVCLPDSVLAFHKHGMQGKSLRNGEVTQEIKDMSRTYRLLGSDKVVALESQLLRTGSLGSEEGHDLYILAGHEASY</sequence>
<comment type="cofactor">
    <cofactor evidence="1 9">
        <name>Mg(2+)</name>
        <dbReference type="ChEBI" id="CHEBI:18420"/>
    </cofactor>
</comment>
<evidence type="ECO:0000259" key="14">
    <source>
        <dbReference type="PROSITE" id="PS50011"/>
    </source>
</evidence>
<dbReference type="PIRSF" id="PIRSF038172">
    <property type="entry name" value="MAPKKKK"/>
    <property type="match status" value="1"/>
</dbReference>
<dbReference type="Proteomes" id="UP000001292">
    <property type="component" value="Unassembled WGS sequence"/>
</dbReference>
<dbReference type="GO" id="GO:0008349">
    <property type="term" value="F:MAP kinase kinase kinase kinase activity"/>
    <property type="evidence" value="ECO:0007669"/>
    <property type="project" value="InterPro"/>
</dbReference>
<evidence type="ECO:0000256" key="10">
    <source>
        <dbReference type="PIRSR" id="PIRSR038172-1"/>
    </source>
</evidence>
<evidence type="ECO:0000256" key="4">
    <source>
        <dbReference type="ARBA" id="ARBA00022553"/>
    </source>
</evidence>
<feature type="active site" description="Proton acceptor" evidence="10">
    <location>
        <position position="146"/>
    </location>
</feature>
<dbReference type="Pfam" id="PF00069">
    <property type="entry name" value="Pkinase"/>
    <property type="match status" value="1"/>
</dbReference>
<feature type="compositionally biased region" description="Low complexity" evidence="13">
    <location>
        <begin position="466"/>
        <end position="479"/>
    </location>
</feature>
<evidence type="ECO:0000256" key="6">
    <source>
        <dbReference type="ARBA" id="ARBA00022741"/>
    </source>
</evidence>
<feature type="region of interest" description="Disordered" evidence="13">
    <location>
        <begin position="329"/>
        <end position="363"/>
    </location>
</feature>
<evidence type="ECO:0000256" key="8">
    <source>
        <dbReference type="ARBA" id="ARBA00022840"/>
    </source>
</evidence>
<keyword evidence="5 9" id="KW-0808">Transferase</keyword>
<dbReference type="SMART" id="SM00036">
    <property type="entry name" value="CNH"/>
    <property type="match status" value="1"/>
</dbReference>
<comment type="catalytic activity">
    <reaction evidence="9">
        <text>L-threonyl-[protein] + ATP = O-phospho-L-threonyl-[protein] + ADP + H(+)</text>
        <dbReference type="Rhea" id="RHEA:46608"/>
        <dbReference type="Rhea" id="RHEA-COMP:11060"/>
        <dbReference type="Rhea" id="RHEA-COMP:11605"/>
        <dbReference type="ChEBI" id="CHEBI:15378"/>
        <dbReference type="ChEBI" id="CHEBI:30013"/>
        <dbReference type="ChEBI" id="CHEBI:30616"/>
        <dbReference type="ChEBI" id="CHEBI:61977"/>
        <dbReference type="ChEBI" id="CHEBI:456216"/>
        <dbReference type="EC" id="2.7.11.1"/>
    </reaction>
</comment>
<dbReference type="InterPro" id="IPR011009">
    <property type="entry name" value="Kinase-like_dom_sf"/>
</dbReference>
<evidence type="ECO:0000256" key="9">
    <source>
        <dbReference type="PIRNR" id="PIRNR038172"/>
    </source>
</evidence>
<dbReference type="GO" id="GO:0005737">
    <property type="term" value="C:cytoplasm"/>
    <property type="evidence" value="ECO:0007669"/>
    <property type="project" value="TreeGrafter"/>
</dbReference>
<evidence type="ECO:0000313" key="16">
    <source>
        <dbReference type="EMBL" id="EDW48563.1"/>
    </source>
</evidence>
<evidence type="ECO:0000256" key="2">
    <source>
        <dbReference type="ARBA" id="ARBA00008874"/>
    </source>
</evidence>
<dbReference type="InterPro" id="IPR050629">
    <property type="entry name" value="STE20/SPS1-PAK"/>
</dbReference>
<keyword evidence="3 9" id="KW-0723">Serine/threonine-protein kinase</keyword>
<feature type="compositionally biased region" description="Basic residues" evidence="13">
    <location>
        <begin position="551"/>
        <end position="560"/>
    </location>
</feature>
<evidence type="ECO:0000313" key="17">
    <source>
        <dbReference type="Proteomes" id="UP000001292"/>
    </source>
</evidence>
<dbReference type="EMBL" id="CH480816">
    <property type="protein sequence ID" value="EDW48563.1"/>
    <property type="molecule type" value="Genomic_DNA"/>
</dbReference>
<feature type="compositionally biased region" description="Polar residues" evidence="13">
    <location>
        <begin position="450"/>
        <end position="465"/>
    </location>
</feature>
<protein>
    <recommendedName>
        <fullName evidence="9">Mitogen-activated protein kinase kinase kinase kinase</fullName>
        <ecNumber evidence="9">2.7.11.1</ecNumber>
    </recommendedName>
</protein>
<feature type="region of interest" description="Disordered" evidence="13">
    <location>
        <begin position="421"/>
        <end position="500"/>
    </location>
</feature>
<feature type="compositionally biased region" description="Polar residues" evidence="13">
    <location>
        <begin position="329"/>
        <end position="361"/>
    </location>
</feature>
<dbReference type="AlphaFoldDB" id="B4HPC5"/>
<comment type="similarity">
    <text evidence="2 9">Belongs to the protein kinase superfamily. STE Ser/Thr protein kinase family. STE20 subfamily.</text>
</comment>
<dbReference type="GO" id="GO:0005524">
    <property type="term" value="F:ATP binding"/>
    <property type="evidence" value="ECO:0007669"/>
    <property type="project" value="UniProtKB-UniRule"/>
</dbReference>
<dbReference type="InterPro" id="IPR000719">
    <property type="entry name" value="Prot_kinase_dom"/>
</dbReference>
<dbReference type="PROSITE" id="PS50219">
    <property type="entry name" value="CNH"/>
    <property type="match status" value="1"/>
</dbReference>
<keyword evidence="7 9" id="KW-0418">Kinase</keyword>
<accession>B4HPC5</accession>
<gene>
    <name evidence="16" type="primary">Dsec\GM21937</name>
    <name evidence="16" type="ORF">Dsec_GM21937</name>
</gene>
<dbReference type="KEGG" id="dse:6609900"/>
<dbReference type="Pfam" id="PF00780">
    <property type="entry name" value="CNH"/>
    <property type="match status" value="1"/>
</dbReference>
<dbReference type="SUPFAM" id="SSF56112">
    <property type="entry name" value="Protein kinase-like (PK-like)"/>
    <property type="match status" value="1"/>
</dbReference>
<dbReference type="InterPro" id="IPR017441">
    <property type="entry name" value="Protein_kinase_ATP_BS"/>
</dbReference>
<feature type="compositionally biased region" description="Polar residues" evidence="13">
    <location>
        <begin position="514"/>
        <end position="526"/>
    </location>
</feature>
<evidence type="ECO:0000256" key="3">
    <source>
        <dbReference type="ARBA" id="ARBA00022527"/>
    </source>
</evidence>
<feature type="binding site" evidence="11">
    <location>
        <begin position="32"/>
        <end position="40"/>
    </location>
    <ligand>
        <name>ATP</name>
        <dbReference type="ChEBI" id="CHEBI:30616"/>
    </ligand>
</feature>
<dbReference type="PROSITE" id="PS00107">
    <property type="entry name" value="PROTEIN_KINASE_ATP"/>
    <property type="match status" value="1"/>
</dbReference>
<evidence type="ECO:0000256" key="12">
    <source>
        <dbReference type="PROSITE-ProRule" id="PRU10141"/>
    </source>
</evidence>
<reference evidence="16 17" key="1">
    <citation type="journal article" date="2007" name="Nature">
        <title>Evolution of genes and genomes on the Drosophila phylogeny.</title>
        <authorList>
            <consortium name="Drosophila 12 Genomes Consortium"/>
            <person name="Clark A.G."/>
            <person name="Eisen M.B."/>
            <person name="Smith D.R."/>
            <person name="Bergman C.M."/>
            <person name="Oliver B."/>
            <person name="Markow T.A."/>
            <person name="Kaufman T.C."/>
            <person name="Kellis M."/>
            <person name="Gelbart W."/>
            <person name="Iyer V.N."/>
            <person name="Pollard D.A."/>
            <person name="Sackton T.B."/>
            <person name="Larracuente A.M."/>
            <person name="Singh N.D."/>
            <person name="Abad J.P."/>
            <person name="Abt D.N."/>
            <person name="Adryan B."/>
            <person name="Aguade M."/>
            <person name="Akashi H."/>
            <person name="Anderson W.W."/>
            <person name="Aquadro C.F."/>
            <person name="Ardell D.H."/>
            <person name="Arguello R."/>
            <person name="Artieri C.G."/>
            <person name="Barbash D.A."/>
            <person name="Barker D."/>
            <person name="Barsanti P."/>
            <person name="Batterham P."/>
            <person name="Batzoglou S."/>
            <person name="Begun D."/>
            <person name="Bhutkar A."/>
            <person name="Blanco E."/>
            <person name="Bosak S.A."/>
            <person name="Bradley R.K."/>
            <person name="Brand A.D."/>
            <person name="Brent M.R."/>
            <person name="Brooks A.N."/>
            <person name="Brown R.H."/>
            <person name="Butlin R.K."/>
            <person name="Caggese C."/>
            <person name="Calvi B.R."/>
            <person name="Bernardo de Carvalho A."/>
            <person name="Caspi A."/>
            <person name="Castrezana S."/>
            <person name="Celniker S.E."/>
            <person name="Chang J.L."/>
            <person name="Chapple C."/>
            <person name="Chatterji S."/>
            <person name="Chinwalla A."/>
            <person name="Civetta A."/>
            <person name="Clifton S.W."/>
            <person name="Comeron J.M."/>
            <person name="Costello J.C."/>
            <person name="Coyne J.A."/>
            <person name="Daub J."/>
            <person name="David R.G."/>
            <person name="Delcher A.L."/>
            <person name="Delehaunty K."/>
            <person name="Do C.B."/>
            <person name="Ebling H."/>
            <person name="Edwards K."/>
            <person name="Eickbush T."/>
            <person name="Evans J.D."/>
            <person name="Filipski A."/>
            <person name="Findeiss S."/>
            <person name="Freyhult E."/>
            <person name="Fulton L."/>
            <person name="Fulton R."/>
            <person name="Garcia A.C."/>
            <person name="Gardiner A."/>
            <person name="Garfield D.A."/>
            <person name="Garvin B.E."/>
            <person name="Gibson G."/>
            <person name="Gilbert D."/>
            <person name="Gnerre S."/>
            <person name="Godfrey J."/>
            <person name="Good R."/>
            <person name="Gotea V."/>
            <person name="Gravely B."/>
            <person name="Greenberg A.J."/>
            <person name="Griffiths-Jones S."/>
            <person name="Gross S."/>
            <person name="Guigo R."/>
            <person name="Gustafson E.A."/>
            <person name="Haerty W."/>
            <person name="Hahn M.W."/>
            <person name="Halligan D.L."/>
            <person name="Halpern A.L."/>
            <person name="Halter G.M."/>
            <person name="Han M.V."/>
            <person name="Heger A."/>
            <person name="Hillier L."/>
            <person name="Hinrichs A.S."/>
            <person name="Holmes I."/>
            <person name="Hoskins R.A."/>
            <person name="Hubisz M.J."/>
            <person name="Hultmark D."/>
            <person name="Huntley M.A."/>
            <person name="Jaffe D.B."/>
            <person name="Jagadeeshan S."/>
            <person name="Jeck W.R."/>
            <person name="Johnson J."/>
            <person name="Jones C.D."/>
            <person name="Jordan W.C."/>
            <person name="Karpen G.H."/>
            <person name="Kataoka E."/>
            <person name="Keightley P.D."/>
            <person name="Kheradpour P."/>
            <person name="Kirkness E.F."/>
            <person name="Koerich L.B."/>
            <person name="Kristiansen K."/>
            <person name="Kudrna D."/>
            <person name="Kulathinal R.J."/>
            <person name="Kumar S."/>
            <person name="Kwok R."/>
            <person name="Lander E."/>
            <person name="Langley C.H."/>
            <person name="Lapoint R."/>
            <person name="Lazzaro B.P."/>
            <person name="Lee S.J."/>
            <person name="Levesque L."/>
            <person name="Li R."/>
            <person name="Lin C.F."/>
            <person name="Lin M.F."/>
            <person name="Lindblad-Toh K."/>
            <person name="Llopart A."/>
            <person name="Long M."/>
            <person name="Low L."/>
            <person name="Lozovsky E."/>
            <person name="Lu J."/>
            <person name="Luo M."/>
            <person name="Machado C.A."/>
            <person name="Makalowski W."/>
            <person name="Marzo M."/>
            <person name="Matsuda M."/>
            <person name="Matzkin L."/>
            <person name="McAllister B."/>
            <person name="McBride C.S."/>
            <person name="McKernan B."/>
            <person name="McKernan K."/>
            <person name="Mendez-Lago M."/>
            <person name="Minx P."/>
            <person name="Mollenhauer M.U."/>
            <person name="Montooth K."/>
            <person name="Mount S.M."/>
            <person name="Mu X."/>
            <person name="Myers E."/>
            <person name="Negre B."/>
            <person name="Newfeld S."/>
            <person name="Nielsen R."/>
            <person name="Noor M.A."/>
            <person name="O'Grady P."/>
            <person name="Pachter L."/>
            <person name="Papaceit M."/>
            <person name="Parisi M.J."/>
            <person name="Parisi M."/>
            <person name="Parts L."/>
            <person name="Pedersen J.S."/>
            <person name="Pesole G."/>
            <person name="Phillippy A.M."/>
            <person name="Ponting C.P."/>
            <person name="Pop M."/>
            <person name="Porcelli D."/>
            <person name="Powell J.R."/>
            <person name="Prohaska S."/>
            <person name="Pruitt K."/>
            <person name="Puig M."/>
            <person name="Quesneville H."/>
            <person name="Ram K.R."/>
            <person name="Rand D."/>
            <person name="Rasmussen M.D."/>
            <person name="Reed L.K."/>
            <person name="Reenan R."/>
            <person name="Reily A."/>
            <person name="Remington K.A."/>
            <person name="Rieger T.T."/>
            <person name="Ritchie M.G."/>
            <person name="Robin C."/>
            <person name="Rogers Y.H."/>
            <person name="Rohde C."/>
            <person name="Rozas J."/>
            <person name="Rubenfield M.J."/>
            <person name="Ruiz A."/>
            <person name="Russo S."/>
            <person name="Salzberg S.L."/>
            <person name="Sanchez-Gracia A."/>
            <person name="Saranga D.J."/>
            <person name="Sato H."/>
            <person name="Schaeffer S.W."/>
            <person name="Schatz M.C."/>
            <person name="Schlenke T."/>
            <person name="Schwartz R."/>
            <person name="Segarra C."/>
            <person name="Singh R.S."/>
            <person name="Sirot L."/>
            <person name="Sirota M."/>
            <person name="Sisneros N.B."/>
            <person name="Smith C.D."/>
            <person name="Smith T.F."/>
            <person name="Spieth J."/>
            <person name="Stage D.E."/>
            <person name="Stark A."/>
            <person name="Stephan W."/>
            <person name="Strausberg R.L."/>
            <person name="Strempel S."/>
            <person name="Sturgill D."/>
            <person name="Sutton G."/>
            <person name="Sutton G.G."/>
            <person name="Tao W."/>
            <person name="Teichmann S."/>
            <person name="Tobari Y.N."/>
            <person name="Tomimura Y."/>
            <person name="Tsolas J.M."/>
            <person name="Valente V.L."/>
            <person name="Venter E."/>
            <person name="Venter J.C."/>
            <person name="Vicario S."/>
            <person name="Vieira F.G."/>
            <person name="Vilella A.J."/>
            <person name="Villasante A."/>
            <person name="Walenz B."/>
            <person name="Wang J."/>
            <person name="Wasserman M."/>
            <person name="Watts T."/>
            <person name="Wilson D."/>
            <person name="Wilson R.K."/>
            <person name="Wing R.A."/>
            <person name="Wolfner M.F."/>
            <person name="Wong A."/>
            <person name="Wong G.K."/>
            <person name="Wu C.I."/>
            <person name="Wu G."/>
            <person name="Yamamoto D."/>
            <person name="Yang H.P."/>
            <person name="Yang S.P."/>
            <person name="Yorke J.A."/>
            <person name="Yoshida K."/>
            <person name="Zdobnov E."/>
            <person name="Zhang P."/>
            <person name="Zhang Y."/>
            <person name="Zimin A.V."/>
            <person name="Baldwin J."/>
            <person name="Abdouelleil A."/>
            <person name="Abdulkadir J."/>
            <person name="Abebe A."/>
            <person name="Abera B."/>
            <person name="Abreu J."/>
            <person name="Acer S.C."/>
            <person name="Aftuck L."/>
            <person name="Alexander A."/>
            <person name="An P."/>
            <person name="Anderson E."/>
            <person name="Anderson S."/>
            <person name="Arachi H."/>
            <person name="Azer M."/>
            <person name="Bachantsang P."/>
            <person name="Barry A."/>
            <person name="Bayul T."/>
            <person name="Berlin A."/>
            <person name="Bessette D."/>
            <person name="Bloom T."/>
            <person name="Blye J."/>
            <person name="Boguslavskiy L."/>
            <person name="Bonnet C."/>
            <person name="Boukhgalter B."/>
            <person name="Bourzgui I."/>
            <person name="Brown A."/>
            <person name="Cahill P."/>
            <person name="Channer S."/>
            <person name="Cheshatsang Y."/>
            <person name="Chuda L."/>
            <person name="Citroen M."/>
            <person name="Collymore A."/>
            <person name="Cooke P."/>
            <person name="Costello M."/>
            <person name="D'Aco K."/>
            <person name="Daza R."/>
            <person name="De Haan G."/>
            <person name="DeGray S."/>
            <person name="DeMaso C."/>
            <person name="Dhargay N."/>
            <person name="Dooley K."/>
            <person name="Dooley E."/>
            <person name="Doricent M."/>
            <person name="Dorje P."/>
            <person name="Dorjee K."/>
            <person name="Dupes A."/>
            <person name="Elong R."/>
            <person name="Falk J."/>
            <person name="Farina A."/>
            <person name="Faro S."/>
            <person name="Ferguson D."/>
            <person name="Fisher S."/>
            <person name="Foley C.D."/>
            <person name="Franke A."/>
            <person name="Friedrich D."/>
            <person name="Gadbois L."/>
            <person name="Gearin G."/>
            <person name="Gearin C.R."/>
            <person name="Giannoukos G."/>
            <person name="Goode T."/>
            <person name="Graham J."/>
            <person name="Grandbois E."/>
            <person name="Grewal S."/>
            <person name="Gyaltsen K."/>
            <person name="Hafez N."/>
            <person name="Hagos B."/>
            <person name="Hall J."/>
            <person name="Henson C."/>
            <person name="Hollinger A."/>
            <person name="Honan T."/>
            <person name="Huard M.D."/>
            <person name="Hughes L."/>
            <person name="Hurhula B."/>
            <person name="Husby M.E."/>
            <person name="Kamat A."/>
            <person name="Kanga B."/>
            <person name="Kashin S."/>
            <person name="Khazanovich D."/>
            <person name="Kisner P."/>
            <person name="Lance K."/>
            <person name="Lara M."/>
            <person name="Lee W."/>
            <person name="Lennon N."/>
            <person name="Letendre F."/>
            <person name="LeVine R."/>
            <person name="Lipovsky A."/>
            <person name="Liu X."/>
            <person name="Liu J."/>
            <person name="Liu S."/>
            <person name="Lokyitsang T."/>
            <person name="Lokyitsang Y."/>
            <person name="Lubonja R."/>
            <person name="Lui A."/>
            <person name="MacDonald P."/>
            <person name="Magnisalis V."/>
            <person name="Maru K."/>
            <person name="Matthews C."/>
            <person name="McCusker W."/>
            <person name="McDonough S."/>
            <person name="Mehta T."/>
            <person name="Meldrim J."/>
            <person name="Meneus L."/>
            <person name="Mihai O."/>
            <person name="Mihalev A."/>
            <person name="Mihova T."/>
            <person name="Mittelman R."/>
            <person name="Mlenga V."/>
            <person name="Montmayeur A."/>
            <person name="Mulrain L."/>
            <person name="Navidi A."/>
            <person name="Naylor J."/>
            <person name="Negash T."/>
            <person name="Nguyen T."/>
            <person name="Nguyen N."/>
            <person name="Nicol R."/>
            <person name="Norbu C."/>
            <person name="Norbu N."/>
            <person name="Novod N."/>
            <person name="O'Neill B."/>
            <person name="Osman S."/>
            <person name="Markiewicz E."/>
            <person name="Oyono O.L."/>
            <person name="Patti C."/>
            <person name="Phunkhang P."/>
            <person name="Pierre F."/>
            <person name="Priest M."/>
            <person name="Raghuraman S."/>
            <person name="Rege F."/>
            <person name="Reyes R."/>
            <person name="Rise C."/>
            <person name="Rogov P."/>
            <person name="Ross K."/>
            <person name="Ryan E."/>
            <person name="Settipalli S."/>
            <person name="Shea T."/>
            <person name="Sherpa N."/>
            <person name="Shi L."/>
            <person name="Shih D."/>
            <person name="Sparrow T."/>
            <person name="Spaulding J."/>
            <person name="Stalker J."/>
            <person name="Stange-Thomann N."/>
            <person name="Stavropoulos S."/>
            <person name="Stone C."/>
            <person name="Strader C."/>
            <person name="Tesfaye S."/>
            <person name="Thomson T."/>
            <person name="Thoulutsang Y."/>
            <person name="Thoulutsang D."/>
            <person name="Topham K."/>
            <person name="Topping I."/>
            <person name="Tsamla T."/>
            <person name="Vassiliev H."/>
            <person name="Vo A."/>
            <person name="Wangchuk T."/>
            <person name="Wangdi T."/>
            <person name="Weiand M."/>
            <person name="Wilkinson J."/>
            <person name="Wilson A."/>
            <person name="Yadav S."/>
            <person name="Young G."/>
            <person name="Yu Q."/>
            <person name="Zembek L."/>
            <person name="Zhong D."/>
            <person name="Zimmer A."/>
            <person name="Zwirko Z."/>
            <person name="Jaffe D.B."/>
            <person name="Alvarez P."/>
            <person name="Brockman W."/>
            <person name="Butler J."/>
            <person name="Chin C."/>
            <person name="Gnerre S."/>
            <person name="Grabherr M."/>
            <person name="Kleber M."/>
            <person name="Mauceli E."/>
            <person name="MacCallum I."/>
        </authorList>
    </citation>
    <scope>NUCLEOTIDE SEQUENCE [LARGE SCALE GENOMIC DNA]</scope>
    <source>
        <strain evidence="17">Rob3c / Tucson 14021-0248.25</strain>
    </source>
</reference>
<proteinExistence type="inferred from homology"/>
<dbReference type="HOGENOM" id="CLU_006347_1_0_1"/>
<dbReference type="PhylomeDB" id="B4HPC5"/>
<feature type="region of interest" description="Disordered" evidence="13">
    <location>
        <begin position="512"/>
        <end position="571"/>
    </location>
</feature>
<comment type="function">
    <text evidence="9">Serine/threonine kinase that plays a role in the response to environmental stress. Appears to act upstream of the JUN N-terminal pathway.</text>
</comment>
<evidence type="ECO:0000256" key="13">
    <source>
        <dbReference type="SAM" id="MobiDB-lite"/>
    </source>
</evidence>
<evidence type="ECO:0000256" key="5">
    <source>
        <dbReference type="ARBA" id="ARBA00022679"/>
    </source>
</evidence>
<feature type="domain" description="CNH" evidence="15">
    <location>
        <begin position="588"/>
        <end position="916"/>
    </location>
</feature>
<dbReference type="CDD" id="cd06613">
    <property type="entry name" value="STKc_MAP4K3_like"/>
    <property type="match status" value="1"/>
</dbReference>
<evidence type="ECO:0000256" key="11">
    <source>
        <dbReference type="PIRSR" id="PIRSR038172-2"/>
    </source>
</evidence>
<evidence type="ECO:0000256" key="1">
    <source>
        <dbReference type="ARBA" id="ARBA00001946"/>
    </source>
</evidence>
<evidence type="ECO:0000259" key="15">
    <source>
        <dbReference type="PROSITE" id="PS50219"/>
    </source>
</evidence>
<dbReference type="FunFam" id="1.10.510.10:FF:000031">
    <property type="entry name" value="Mitogen-activated protein kinase kinase kinase kinase"/>
    <property type="match status" value="1"/>
</dbReference>
<feature type="compositionally biased region" description="Polar residues" evidence="13">
    <location>
        <begin position="429"/>
        <end position="440"/>
    </location>
</feature>
<dbReference type="OMA" id="QRISKPM"/>
<feature type="domain" description="Protein kinase" evidence="14">
    <location>
        <begin position="26"/>
        <end position="283"/>
    </location>
</feature>
<dbReference type="PROSITE" id="PS50011">
    <property type="entry name" value="PROTEIN_KINASE_DOM"/>
    <property type="match status" value="1"/>
</dbReference>
<name>B4HPC5_DROSE</name>
<dbReference type="STRING" id="7238.B4HPC5"/>
<keyword evidence="17" id="KW-1185">Reference proteome</keyword>
<dbReference type="InterPro" id="IPR001180">
    <property type="entry name" value="CNH_dom"/>
</dbReference>
<dbReference type="SMART" id="SM00220">
    <property type="entry name" value="S_TKc"/>
    <property type="match status" value="1"/>
</dbReference>
<organism evidence="17">
    <name type="scientific">Drosophila sechellia</name>
    <name type="common">Fruit fly</name>
    <dbReference type="NCBI Taxonomy" id="7238"/>
    <lineage>
        <taxon>Eukaryota</taxon>
        <taxon>Metazoa</taxon>
        <taxon>Ecdysozoa</taxon>
        <taxon>Arthropoda</taxon>
        <taxon>Hexapoda</taxon>
        <taxon>Insecta</taxon>
        <taxon>Pterygota</taxon>
        <taxon>Neoptera</taxon>
        <taxon>Endopterygota</taxon>
        <taxon>Diptera</taxon>
        <taxon>Brachycera</taxon>
        <taxon>Muscomorpha</taxon>
        <taxon>Ephydroidea</taxon>
        <taxon>Drosophilidae</taxon>
        <taxon>Drosophila</taxon>
        <taxon>Sophophora</taxon>
    </lineage>
</organism>
<comment type="catalytic activity">
    <reaction evidence="9">
        <text>L-seryl-[protein] + ATP = O-phospho-L-seryl-[protein] + ADP + H(+)</text>
        <dbReference type="Rhea" id="RHEA:17989"/>
        <dbReference type="Rhea" id="RHEA-COMP:9863"/>
        <dbReference type="Rhea" id="RHEA-COMP:11604"/>
        <dbReference type="ChEBI" id="CHEBI:15378"/>
        <dbReference type="ChEBI" id="CHEBI:29999"/>
        <dbReference type="ChEBI" id="CHEBI:30616"/>
        <dbReference type="ChEBI" id="CHEBI:83421"/>
        <dbReference type="ChEBI" id="CHEBI:456216"/>
        <dbReference type="EC" id="2.7.11.1"/>
    </reaction>
</comment>
<feature type="binding site" evidence="11 12">
    <location>
        <position position="55"/>
    </location>
    <ligand>
        <name>ATP</name>
        <dbReference type="ChEBI" id="CHEBI:30616"/>
    </ligand>
</feature>
<dbReference type="Gene3D" id="1.10.510.10">
    <property type="entry name" value="Transferase(Phosphotransferase) domain 1"/>
    <property type="match status" value="1"/>
</dbReference>
<keyword evidence="4" id="KW-0597">Phosphoprotein</keyword>
<dbReference type="GO" id="GO:0106310">
    <property type="term" value="F:protein serine kinase activity"/>
    <property type="evidence" value="ECO:0007669"/>
    <property type="project" value="RHEA"/>
</dbReference>
<dbReference type="PANTHER" id="PTHR48012:SF18">
    <property type="entry name" value="HAPPYHOUR, ISOFORM A"/>
    <property type="match status" value="1"/>
</dbReference>
<evidence type="ECO:0000256" key="7">
    <source>
        <dbReference type="ARBA" id="ARBA00022777"/>
    </source>
</evidence>
<keyword evidence="6 9" id="KW-0547">Nucleotide-binding</keyword>
<dbReference type="InterPro" id="IPR021160">
    <property type="entry name" value="MAPKKKK"/>
</dbReference>
<keyword evidence="8 9" id="KW-0067">ATP-binding</keyword>